<name>A0ABQ4T3W8_9HYPH</name>
<gene>
    <name evidence="1" type="ORF">AOPFMNJM_3929</name>
</gene>
<dbReference type="Gene3D" id="3.40.50.12110">
    <property type="match status" value="1"/>
</dbReference>
<sequence length="354" mass="39969">MALPRTLIDPRRIYLEPAVRDYARGREVLARFPQAETIEVESHWRIPELREGADAADWLRVKRETLVLGVKKGLAMRPNGRSADFIAPSSSNGCAMACAYCYVPRRKGYANPVSVFVNVEAIAGAIGRHAARLGPKPEPNTVDPADWVYDLGENGDLSLDAAVSNNVRDLVAAFRDIPGAKGSFATKLVNRDLLAYEPRGRTRVRFSLMPEAMARVVDVRTSPMSERIAAINDFVAAGYEVHVNFSPVIVHEGWEPEWRALFREIDDTLTPAAKAQLKCEIIMLTHNAGLHEVNLAWHPKAEDWLWRPDLQEAKVSQGGMENLRYRRAWKRRWLDQLLAWREALIPYCAVRYAF</sequence>
<dbReference type="InterPro" id="IPR049539">
    <property type="entry name" value="SPL"/>
</dbReference>
<dbReference type="Proteomes" id="UP001055102">
    <property type="component" value="Unassembled WGS sequence"/>
</dbReference>
<dbReference type="PANTHER" id="PTHR37822:SF2">
    <property type="entry name" value="SPORE PHOTOPRODUCT LYASE"/>
    <property type="match status" value="1"/>
</dbReference>
<evidence type="ECO:0008006" key="3">
    <source>
        <dbReference type="Google" id="ProtNLM"/>
    </source>
</evidence>
<dbReference type="Gene3D" id="3.80.30.30">
    <property type="match status" value="1"/>
</dbReference>
<dbReference type="PANTHER" id="PTHR37822">
    <property type="entry name" value="SPORE PHOTOPRODUCT LYASE-RELATED"/>
    <property type="match status" value="1"/>
</dbReference>
<reference evidence="1" key="1">
    <citation type="journal article" date="2021" name="Front. Microbiol.">
        <title>Comprehensive Comparative Genomics and Phenotyping of Methylobacterium Species.</title>
        <authorList>
            <person name="Alessa O."/>
            <person name="Ogura Y."/>
            <person name="Fujitani Y."/>
            <person name="Takami H."/>
            <person name="Hayashi T."/>
            <person name="Sahin N."/>
            <person name="Tani A."/>
        </authorList>
    </citation>
    <scope>NUCLEOTIDE SEQUENCE</scope>
    <source>
        <strain evidence="1">LMG 23639</strain>
    </source>
</reference>
<dbReference type="EMBL" id="BPQR01000084">
    <property type="protein sequence ID" value="GJE08586.1"/>
    <property type="molecule type" value="Genomic_DNA"/>
</dbReference>
<reference evidence="1" key="2">
    <citation type="submission" date="2021-08" db="EMBL/GenBank/DDBJ databases">
        <authorList>
            <person name="Tani A."/>
            <person name="Ola A."/>
            <person name="Ogura Y."/>
            <person name="Katsura K."/>
            <person name="Hayashi T."/>
        </authorList>
    </citation>
    <scope>NUCLEOTIDE SEQUENCE</scope>
    <source>
        <strain evidence="1">LMG 23639</strain>
    </source>
</reference>
<dbReference type="Pfam" id="PF20903">
    <property type="entry name" value="SPL"/>
    <property type="match status" value="1"/>
</dbReference>
<dbReference type="NCBIfam" id="TIGR03886">
    <property type="entry name" value="lyase_spl_fam"/>
    <property type="match status" value="1"/>
</dbReference>
<organism evidence="1 2">
    <name type="scientific">Methylobacterium jeotgali</name>
    <dbReference type="NCBI Taxonomy" id="381630"/>
    <lineage>
        <taxon>Bacteria</taxon>
        <taxon>Pseudomonadati</taxon>
        <taxon>Pseudomonadota</taxon>
        <taxon>Alphaproteobacteria</taxon>
        <taxon>Hyphomicrobiales</taxon>
        <taxon>Methylobacteriaceae</taxon>
        <taxon>Methylobacterium</taxon>
    </lineage>
</organism>
<dbReference type="InterPro" id="IPR023805">
    <property type="entry name" value="Uncharacterised_Spl-rel"/>
</dbReference>
<evidence type="ECO:0000313" key="1">
    <source>
        <dbReference type="EMBL" id="GJE08586.1"/>
    </source>
</evidence>
<protein>
    <recommendedName>
        <fullName evidence="3">Spore photoproduct lyase family protein</fullName>
    </recommendedName>
</protein>
<evidence type="ECO:0000313" key="2">
    <source>
        <dbReference type="Proteomes" id="UP001055102"/>
    </source>
</evidence>
<keyword evidence="2" id="KW-1185">Reference proteome</keyword>
<comment type="caution">
    <text evidence="1">The sequence shown here is derived from an EMBL/GenBank/DDBJ whole genome shotgun (WGS) entry which is preliminary data.</text>
</comment>
<proteinExistence type="predicted"/>
<dbReference type="RefSeq" id="WP_238278417.1">
    <property type="nucleotide sequence ID" value="NZ_BPQR01000084.1"/>
</dbReference>
<accession>A0ABQ4T3W8</accession>